<reference evidence="14 15" key="1">
    <citation type="journal article" date="2019" name="PLoS ONE">
        <title>Genomic analyses reveal an absence of contemporary introgressive admixture between fin whales and blue whales, despite known hybrids.</title>
        <authorList>
            <person name="Westbury M.V."/>
            <person name="Petersen B."/>
            <person name="Lorenzen E.D."/>
        </authorList>
    </citation>
    <scope>NUCLEOTIDE SEQUENCE [LARGE SCALE GENOMIC DNA]</scope>
    <source>
        <strain evidence="14">FinWhale-01</strain>
    </source>
</reference>
<dbReference type="GO" id="GO:0016339">
    <property type="term" value="P:calcium-dependent cell-cell adhesion via plasma membrane cell adhesion molecules"/>
    <property type="evidence" value="ECO:0007669"/>
    <property type="project" value="TreeGrafter"/>
</dbReference>
<dbReference type="InterPro" id="IPR039808">
    <property type="entry name" value="Cadherin"/>
</dbReference>
<keyword evidence="3" id="KW-0165">Cleavage on pair of basic residues</keyword>
<dbReference type="SMART" id="SM00112">
    <property type="entry name" value="CA"/>
    <property type="match status" value="4"/>
</dbReference>
<dbReference type="GO" id="GO:0044331">
    <property type="term" value="P:cell-cell adhesion mediated by cadherin"/>
    <property type="evidence" value="ECO:0007669"/>
    <property type="project" value="TreeGrafter"/>
</dbReference>
<feature type="non-terminal residue" evidence="14">
    <location>
        <position position="1"/>
    </location>
</feature>
<evidence type="ECO:0000256" key="6">
    <source>
        <dbReference type="ARBA" id="ARBA00022889"/>
    </source>
</evidence>
<evidence type="ECO:0000256" key="9">
    <source>
        <dbReference type="PROSITE-ProRule" id="PRU00043"/>
    </source>
</evidence>
<evidence type="ECO:0000256" key="8">
    <source>
        <dbReference type="ARBA" id="ARBA00023180"/>
    </source>
</evidence>
<sequence length="566" mass="61263">PLIWARGPCQGSAASADLVTLGRGESGAQDSQTPPRPHALCRAGGRPGVSAKLLARGGQPEARRVCSYMDPRPLAFQSLCLSVGVPGLRRPHTLYPWRRVPAPGRVRRAWVIPPISVSENHKRLPFPLVQIKSDKQQLGSVIYSIQGPGVDEEPRGVFSIDKFTGKLRAFALDLGGSTLEEPTDLEIVVVDQNDNRPVFRQEVFTGQVLEGAVPGTYLFSIDPHTGEIRTVQVGLDREAVAVYNLTLQVADMSGDGLTATASAIITLEDVNDNAPEFTRDQVEDRDLPGSPNWVARFTILEGDPDGQFAIRTDPRTNEGVLSVVKPLDFESRERYDLKVAVQNEAPLQAAAPRAARGQARVRVQVRDVNEAPVFQENPLRTSLAEGAAPGTPVATFSARDPDTQQPQRLRATLCPPPLLANSYSKDYDPEDWLQVDGATGRVQTQRVLSPASPFLKDGWYRAVILARDDGTLSVEILEVNDHAPELSPPRGQVPTGSHLSALHPQARRDQLSYTGASAKPVAEGTWPARAGPEPQASPQGLEAVDGDPTVPPYDTALIYDYEGDGS</sequence>
<dbReference type="EMBL" id="SGJD01000478">
    <property type="protein sequence ID" value="KAB0405015.1"/>
    <property type="molecule type" value="Genomic_DNA"/>
</dbReference>
<dbReference type="GO" id="GO:0005509">
    <property type="term" value="F:calcium ion binding"/>
    <property type="evidence" value="ECO:0007669"/>
    <property type="project" value="UniProtKB-UniRule"/>
</dbReference>
<dbReference type="PANTHER" id="PTHR24027">
    <property type="entry name" value="CADHERIN-23"/>
    <property type="match status" value="1"/>
</dbReference>
<comment type="caution">
    <text evidence="14">The sequence shown here is derived from an EMBL/GenBank/DDBJ whole genome shotgun (WGS) entry which is preliminary data.</text>
</comment>
<evidence type="ECO:0000313" key="14">
    <source>
        <dbReference type="EMBL" id="KAB0405015.1"/>
    </source>
</evidence>
<dbReference type="GO" id="GO:0016342">
    <property type="term" value="C:catenin complex"/>
    <property type="evidence" value="ECO:0007669"/>
    <property type="project" value="TreeGrafter"/>
</dbReference>
<evidence type="ECO:0000256" key="5">
    <source>
        <dbReference type="ARBA" id="ARBA00022837"/>
    </source>
</evidence>
<dbReference type="GO" id="GO:0007156">
    <property type="term" value="P:homophilic cell adhesion via plasma membrane adhesion molecules"/>
    <property type="evidence" value="ECO:0007669"/>
    <property type="project" value="InterPro"/>
</dbReference>
<keyword evidence="10" id="KW-0812">Transmembrane</keyword>
<dbReference type="PROSITE" id="PS50268">
    <property type="entry name" value="CADHERIN_2"/>
    <property type="match status" value="3"/>
</dbReference>
<feature type="region of interest" description="Disordered" evidence="12">
    <location>
        <begin position="24"/>
        <end position="45"/>
    </location>
</feature>
<dbReference type="Gene3D" id="2.60.40.60">
    <property type="entry name" value="Cadherins"/>
    <property type="match status" value="4"/>
</dbReference>
<feature type="region of interest" description="Disordered" evidence="12">
    <location>
        <begin position="383"/>
        <end position="408"/>
    </location>
</feature>
<evidence type="ECO:0000256" key="10">
    <source>
        <dbReference type="RuleBase" id="RU003318"/>
    </source>
</evidence>
<keyword evidence="6 10" id="KW-0130">Cell adhesion</keyword>
<evidence type="ECO:0000259" key="13">
    <source>
        <dbReference type="PROSITE" id="PS50268"/>
    </source>
</evidence>
<accession>A0A6A1QCG1</accession>
<evidence type="ECO:0000313" key="15">
    <source>
        <dbReference type="Proteomes" id="UP000437017"/>
    </source>
</evidence>
<dbReference type="Proteomes" id="UP000437017">
    <property type="component" value="Unassembled WGS sequence"/>
</dbReference>
<dbReference type="InterPro" id="IPR015919">
    <property type="entry name" value="Cadherin-like_sf"/>
</dbReference>
<evidence type="ECO:0000256" key="11">
    <source>
        <dbReference type="RuleBase" id="RU004357"/>
    </source>
</evidence>
<dbReference type="FunFam" id="2.60.40.60:FF:000019">
    <property type="entry name" value="Cadherin 2"/>
    <property type="match status" value="1"/>
</dbReference>
<dbReference type="PROSITE" id="PS00232">
    <property type="entry name" value="CADHERIN_1"/>
    <property type="match status" value="1"/>
</dbReference>
<evidence type="ECO:0000256" key="12">
    <source>
        <dbReference type="SAM" id="MobiDB-lite"/>
    </source>
</evidence>
<proteinExistence type="predicted"/>
<feature type="domain" description="Cadherin" evidence="13">
    <location>
        <begin position="284"/>
        <end position="374"/>
    </location>
</feature>
<comment type="function">
    <text evidence="11">Cadherins are calcium-dependent cell adhesion proteins.</text>
</comment>
<keyword evidence="4" id="KW-0677">Repeat</keyword>
<dbReference type="Pfam" id="PF01049">
    <property type="entry name" value="CADH_Y-type_LIR"/>
    <property type="match status" value="1"/>
</dbReference>
<dbReference type="InterPro" id="IPR020894">
    <property type="entry name" value="Cadherin_CS"/>
</dbReference>
<dbReference type="PRINTS" id="PR00205">
    <property type="entry name" value="CADHERIN"/>
</dbReference>
<dbReference type="CDD" id="cd11304">
    <property type="entry name" value="Cadherin_repeat"/>
    <property type="match status" value="3"/>
</dbReference>
<evidence type="ECO:0000256" key="4">
    <source>
        <dbReference type="ARBA" id="ARBA00022737"/>
    </source>
</evidence>
<feature type="region of interest" description="Disordered" evidence="12">
    <location>
        <begin position="505"/>
        <end position="566"/>
    </location>
</feature>
<evidence type="ECO:0000256" key="3">
    <source>
        <dbReference type="ARBA" id="ARBA00022685"/>
    </source>
</evidence>
<keyword evidence="5 9" id="KW-0106">Calcium</keyword>
<dbReference type="GO" id="GO:0007043">
    <property type="term" value="P:cell-cell junction assembly"/>
    <property type="evidence" value="ECO:0007669"/>
    <property type="project" value="TreeGrafter"/>
</dbReference>
<dbReference type="GO" id="GO:0005912">
    <property type="term" value="C:adherens junction"/>
    <property type="evidence" value="ECO:0007669"/>
    <property type="project" value="TreeGrafter"/>
</dbReference>
<feature type="domain" description="Cadherin" evidence="13">
    <location>
        <begin position="176"/>
        <end position="277"/>
    </location>
</feature>
<keyword evidence="15" id="KW-1185">Reference proteome</keyword>
<dbReference type="GO" id="GO:0034332">
    <property type="term" value="P:adherens junction organization"/>
    <property type="evidence" value="ECO:0007669"/>
    <property type="project" value="TreeGrafter"/>
</dbReference>
<feature type="domain" description="Cadherin" evidence="13">
    <location>
        <begin position="375"/>
        <end position="486"/>
    </location>
</feature>
<dbReference type="InterPro" id="IPR000233">
    <property type="entry name" value="Cadherin_Y-type_LIR"/>
</dbReference>
<keyword evidence="8" id="KW-0325">Glycoprotein</keyword>
<dbReference type="PANTHER" id="PTHR24027:SF300">
    <property type="entry name" value="CADHERIN-15"/>
    <property type="match status" value="1"/>
</dbReference>
<gene>
    <name evidence="14" type="ORF">E2I00_013547</name>
</gene>
<evidence type="ECO:0000256" key="1">
    <source>
        <dbReference type="ARBA" id="ARBA00004251"/>
    </source>
</evidence>
<dbReference type="GO" id="GO:0000902">
    <property type="term" value="P:cell morphogenesis"/>
    <property type="evidence" value="ECO:0007669"/>
    <property type="project" value="TreeGrafter"/>
</dbReference>
<comment type="subcellular location">
    <subcellularLocation>
        <location evidence="1 10">Cell membrane</location>
        <topology evidence="1 10">Single-pass type I membrane protein</topology>
    </subcellularLocation>
</comment>
<protein>
    <recommendedName>
        <fullName evidence="13">Cadherin domain-containing protein</fullName>
    </recommendedName>
</protein>
<dbReference type="AlphaFoldDB" id="A0A6A1QCG1"/>
<keyword evidence="2" id="KW-1003">Cell membrane</keyword>
<dbReference type="GO" id="GO:0045296">
    <property type="term" value="F:cadherin binding"/>
    <property type="evidence" value="ECO:0007669"/>
    <property type="project" value="TreeGrafter"/>
</dbReference>
<feature type="non-terminal residue" evidence="14">
    <location>
        <position position="566"/>
    </location>
</feature>
<dbReference type="InterPro" id="IPR002126">
    <property type="entry name" value="Cadherin-like_dom"/>
</dbReference>
<organism evidence="14 15">
    <name type="scientific">Balaenoptera physalus</name>
    <name type="common">Fin whale</name>
    <name type="synonym">Balaena physalus</name>
    <dbReference type="NCBI Taxonomy" id="9770"/>
    <lineage>
        <taxon>Eukaryota</taxon>
        <taxon>Metazoa</taxon>
        <taxon>Chordata</taxon>
        <taxon>Craniata</taxon>
        <taxon>Vertebrata</taxon>
        <taxon>Euteleostomi</taxon>
        <taxon>Mammalia</taxon>
        <taxon>Eutheria</taxon>
        <taxon>Laurasiatheria</taxon>
        <taxon>Artiodactyla</taxon>
        <taxon>Whippomorpha</taxon>
        <taxon>Cetacea</taxon>
        <taxon>Mysticeti</taxon>
        <taxon>Balaenopteridae</taxon>
        <taxon>Balaenoptera</taxon>
    </lineage>
</organism>
<dbReference type="GO" id="GO:0016477">
    <property type="term" value="P:cell migration"/>
    <property type="evidence" value="ECO:0007669"/>
    <property type="project" value="TreeGrafter"/>
</dbReference>
<dbReference type="FunFam" id="2.60.40.60:FF:000011">
    <property type="entry name" value="Cadherin 1"/>
    <property type="match status" value="1"/>
</dbReference>
<name>A0A6A1QCG1_BALPH</name>
<dbReference type="GO" id="GO:0008013">
    <property type="term" value="F:beta-catenin binding"/>
    <property type="evidence" value="ECO:0007669"/>
    <property type="project" value="TreeGrafter"/>
</dbReference>
<evidence type="ECO:0000256" key="7">
    <source>
        <dbReference type="ARBA" id="ARBA00023136"/>
    </source>
</evidence>
<evidence type="ECO:0000256" key="2">
    <source>
        <dbReference type="ARBA" id="ARBA00022475"/>
    </source>
</evidence>
<keyword evidence="7" id="KW-0472">Membrane</keyword>
<dbReference type="SUPFAM" id="SSF49313">
    <property type="entry name" value="Cadherin-like"/>
    <property type="match status" value="4"/>
</dbReference>
<dbReference type="Pfam" id="PF00028">
    <property type="entry name" value="Cadherin"/>
    <property type="match status" value="2"/>
</dbReference>
<dbReference type="OrthoDB" id="6079678at2759"/>